<feature type="region of interest" description="Disordered" evidence="1">
    <location>
        <begin position="1"/>
        <end position="131"/>
    </location>
</feature>
<reference evidence="2" key="1">
    <citation type="submission" date="2020-02" db="EMBL/GenBank/DDBJ databases">
        <authorList>
            <person name="Meier V. D."/>
        </authorList>
    </citation>
    <scope>NUCLEOTIDE SEQUENCE</scope>
    <source>
        <strain evidence="2">AVDCRST_MAG02</strain>
    </source>
</reference>
<gene>
    <name evidence="2" type="ORF">AVDCRST_MAG02-517</name>
</gene>
<feature type="non-terminal residue" evidence="2">
    <location>
        <position position="248"/>
    </location>
</feature>
<dbReference type="AlphaFoldDB" id="A0A6J4QTW6"/>
<sequence length="248" mass="26502">DRGRQDRHSDGRRARHRSRDSRQAGLGGGRRRHLLPLQRRGGRRGGGGRSRGGRAVRGLQGRRGGARRRQAVVRRGERGLRAGGHPGQQRGRYAGQPHDAHERGRVRRGLADQPQGDLPVHAGGDAADGAGAVGQDRQRLLGGRSRWQRGAGQLRGLQGRHHRVHQERGAGGGAEGDHGERRGARVRGDGAHGGFAGEHQGADPGAGARRAVRGAGGDRRGRGVFRLGGRGVRHRADAGGRRRDDYAV</sequence>
<name>A0A6J4QTW6_9ACTN</name>
<proteinExistence type="predicted"/>
<protein>
    <submittedName>
        <fullName evidence="2">3-oxoacyl-[acyl-carrier protein] reductase</fullName>
        <ecNumber evidence="2">1.1.1.100</ecNumber>
    </submittedName>
</protein>
<dbReference type="EMBL" id="CADCVH010000017">
    <property type="protein sequence ID" value="CAA9447318.1"/>
    <property type="molecule type" value="Genomic_DNA"/>
</dbReference>
<feature type="compositionally biased region" description="Basic and acidic residues" evidence="1">
    <location>
        <begin position="1"/>
        <end position="12"/>
    </location>
</feature>
<accession>A0A6J4QTW6</accession>
<feature type="compositionally biased region" description="Basic and acidic residues" evidence="1">
    <location>
        <begin position="175"/>
        <end position="190"/>
    </location>
</feature>
<dbReference type="GO" id="GO:0004316">
    <property type="term" value="F:3-oxoacyl-[acyl-carrier-protein] reductase (NADPH) activity"/>
    <property type="evidence" value="ECO:0007669"/>
    <property type="project" value="UniProtKB-EC"/>
</dbReference>
<evidence type="ECO:0000313" key="2">
    <source>
        <dbReference type="EMBL" id="CAA9447318.1"/>
    </source>
</evidence>
<feature type="region of interest" description="Disordered" evidence="1">
    <location>
        <begin position="151"/>
        <end position="248"/>
    </location>
</feature>
<dbReference type="EC" id="1.1.1.100" evidence="2"/>
<feature type="compositionally biased region" description="Basic and acidic residues" evidence="1">
    <location>
        <begin position="234"/>
        <end position="248"/>
    </location>
</feature>
<feature type="compositionally biased region" description="Low complexity" evidence="1">
    <location>
        <begin position="122"/>
        <end position="131"/>
    </location>
</feature>
<keyword evidence="2" id="KW-0560">Oxidoreductase</keyword>
<feature type="non-terminal residue" evidence="2">
    <location>
        <position position="1"/>
    </location>
</feature>
<organism evidence="2">
    <name type="scientific">uncultured Rubrobacteraceae bacterium</name>
    <dbReference type="NCBI Taxonomy" id="349277"/>
    <lineage>
        <taxon>Bacteria</taxon>
        <taxon>Bacillati</taxon>
        <taxon>Actinomycetota</taxon>
        <taxon>Rubrobacteria</taxon>
        <taxon>Rubrobacterales</taxon>
        <taxon>Rubrobacteraceae</taxon>
        <taxon>environmental samples</taxon>
    </lineage>
</organism>
<evidence type="ECO:0000256" key="1">
    <source>
        <dbReference type="SAM" id="MobiDB-lite"/>
    </source>
</evidence>